<dbReference type="AlphaFoldDB" id="A0A923S667"/>
<dbReference type="InterPro" id="IPR036890">
    <property type="entry name" value="HATPase_C_sf"/>
</dbReference>
<dbReference type="PROSITE" id="PS50113">
    <property type="entry name" value="PAC"/>
    <property type="match status" value="3"/>
</dbReference>
<dbReference type="GO" id="GO:0000155">
    <property type="term" value="F:phosphorelay sensor kinase activity"/>
    <property type="evidence" value="ECO:0007669"/>
    <property type="project" value="InterPro"/>
</dbReference>
<keyword evidence="8" id="KW-0902">Two-component regulatory system</keyword>
<accession>A0A923S667</accession>
<dbReference type="PANTHER" id="PTHR43065:SF42">
    <property type="entry name" value="TWO-COMPONENT SENSOR PPRA"/>
    <property type="match status" value="1"/>
</dbReference>
<evidence type="ECO:0000256" key="2">
    <source>
        <dbReference type="ARBA" id="ARBA00012438"/>
    </source>
</evidence>
<feature type="modified residue" description="4-aspartylphosphate" evidence="9">
    <location>
        <position position="714"/>
    </location>
</feature>
<evidence type="ECO:0000256" key="5">
    <source>
        <dbReference type="ARBA" id="ARBA00022741"/>
    </source>
</evidence>
<feature type="domain" description="PAC" evidence="13">
    <location>
        <begin position="340"/>
        <end position="390"/>
    </location>
</feature>
<dbReference type="InterPro" id="IPR036097">
    <property type="entry name" value="HisK_dim/P_sf"/>
</dbReference>
<evidence type="ECO:0000256" key="6">
    <source>
        <dbReference type="ARBA" id="ARBA00022777"/>
    </source>
</evidence>
<feature type="domain" description="PAS" evidence="12">
    <location>
        <begin position="262"/>
        <end position="333"/>
    </location>
</feature>
<evidence type="ECO:0000256" key="8">
    <source>
        <dbReference type="ARBA" id="ARBA00023012"/>
    </source>
</evidence>
<dbReference type="Gene3D" id="3.40.50.2300">
    <property type="match status" value="1"/>
</dbReference>
<dbReference type="InterPro" id="IPR003661">
    <property type="entry name" value="HisK_dim/P_dom"/>
</dbReference>
<feature type="domain" description="PAC" evidence="13">
    <location>
        <begin position="211"/>
        <end position="261"/>
    </location>
</feature>
<dbReference type="SMART" id="SM00448">
    <property type="entry name" value="REC"/>
    <property type="match status" value="1"/>
</dbReference>
<dbReference type="Pfam" id="PF13426">
    <property type="entry name" value="PAS_9"/>
    <property type="match status" value="1"/>
</dbReference>
<dbReference type="EC" id="2.7.13.3" evidence="2"/>
<dbReference type="SMART" id="SM00388">
    <property type="entry name" value="HisKA"/>
    <property type="match status" value="1"/>
</dbReference>
<feature type="domain" description="Response regulatory" evidence="11">
    <location>
        <begin position="663"/>
        <end position="779"/>
    </location>
</feature>
<dbReference type="PRINTS" id="PR00344">
    <property type="entry name" value="BCTRLSENSOR"/>
</dbReference>
<reference evidence="14" key="1">
    <citation type="submission" date="2020-08" db="EMBL/GenBank/DDBJ databases">
        <title>Ramlibacter sp. GTP1 16S ribosomal RNA gene genome sequencing and assembly.</title>
        <authorList>
            <person name="Kang M."/>
        </authorList>
    </citation>
    <scope>NUCLEOTIDE SEQUENCE</scope>
    <source>
        <strain evidence="14">GTP1</strain>
    </source>
</reference>
<dbReference type="InterPro" id="IPR035965">
    <property type="entry name" value="PAS-like_dom_sf"/>
</dbReference>
<dbReference type="SUPFAM" id="SSF55874">
    <property type="entry name" value="ATPase domain of HSP90 chaperone/DNA topoisomerase II/histidine kinase"/>
    <property type="match status" value="1"/>
</dbReference>
<evidence type="ECO:0000256" key="4">
    <source>
        <dbReference type="ARBA" id="ARBA00022679"/>
    </source>
</evidence>
<evidence type="ECO:0000256" key="9">
    <source>
        <dbReference type="PROSITE-ProRule" id="PRU00169"/>
    </source>
</evidence>
<dbReference type="Pfam" id="PF02518">
    <property type="entry name" value="HATPase_c"/>
    <property type="match status" value="1"/>
</dbReference>
<dbReference type="InterPro" id="IPR000014">
    <property type="entry name" value="PAS"/>
</dbReference>
<keyword evidence="6" id="KW-0418">Kinase</keyword>
<dbReference type="PROSITE" id="PS50110">
    <property type="entry name" value="RESPONSE_REGULATORY"/>
    <property type="match status" value="1"/>
</dbReference>
<evidence type="ECO:0000256" key="7">
    <source>
        <dbReference type="ARBA" id="ARBA00022840"/>
    </source>
</evidence>
<dbReference type="GO" id="GO:0006355">
    <property type="term" value="P:regulation of DNA-templated transcription"/>
    <property type="evidence" value="ECO:0007669"/>
    <property type="project" value="InterPro"/>
</dbReference>
<dbReference type="InterPro" id="IPR003594">
    <property type="entry name" value="HATPase_dom"/>
</dbReference>
<dbReference type="PANTHER" id="PTHR43065">
    <property type="entry name" value="SENSOR HISTIDINE KINASE"/>
    <property type="match status" value="1"/>
</dbReference>
<dbReference type="SUPFAM" id="SSF47384">
    <property type="entry name" value="Homodimeric domain of signal transducing histidine kinase"/>
    <property type="match status" value="1"/>
</dbReference>
<gene>
    <name evidence="14" type="ORF">H8R02_15365</name>
</gene>
<dbReference type="SMART" id="SM00086">
    <property type="entry name" value="PAC"/>
    <property type="match status" value="3"/>
</dbReference>
<dbReference type="InterPro" id="IPR004358">
    <property type="entry name" value="Sig_transdc_His_kin-like_C"/>
</dbReference>
<keyword evidence="15" id="KW-1185">Reference proteome</keyword>
<keyword evidence="7" id="KW-0067">ATP-binding</keyword>
<dbReference type="CDD" id="cd00130">
    <property type="entry name" value="PAS"/>
    <property type="match status" value="3"/>
</dbReference>
<evidence type="ECO:0000259" key="10">
    <source>
        <dbReference type="PROSITE" id="PS50109"/>
    </source>
</evidence>
<keyword evidence="4" id="KW-0808">Transferase</keyword>
<dbReference type="GO" id="GO:0005524">
    <property type="term" value="F:ATP binding"/>
    <property type="evidence" value="ECO:0007669"/>
    <property type="project" value="UniProtKB-KW"/>
</dbReference>
<dbReference type="CDD" id="cd00082">
    <property type="entry name" value="HisKA"/>
    <property type="match status" value="1"/>
</dbReference>
<sequence>MDPQHPQHPQPDEQNYRTIFDASENAILVIDWDTGRLLDVNRKACEYYGYSREELLAFPPEQLGSGLDGSTIERGREYLALAREDRCPAFEWQHRHRDGTLHWSEVRLKPVTLGGKRTVLSFSVDITARKQVMEALATREEQYRMIFEASSDAMFVWDRDLRVIDCNQAGTRLFRRTRESILSRPFGDGVPKEYIDQRYFLVRKALQGETSVVETMAFRHDGTSFEAELRIMPFTRGGLPQVLVVVRDIGERRAKERALQRSEARLRATVEASFDAVIAMDQTGCVLEFNAAAERIFGYSRDEALGRLLSSLVIPERLRAAHEAGLERYRAHSRGTMVGRLVETIARRKDGTELPVELAISVATAPEGNIFVGHVRDISARREAEAERTALEAQLRQAQKMEAIGQLTGGIAHDFNNILTSVMGYVVMAQERAGEVGDPALVRQLGQAHLASERARDLIAQMLAFARRQKGDPRALALTPLMRQTLRLLRSTLPSSISLDAQWLDADSAGDASWVMGDPVQLEQILFNLCINARDAMDGKGKIVVRLGRREGAHMRCASCRGAVANRAWVELRVADTGSGIAPELLDRIFDPFFSTKAPGAGSGMGLAMVHGIVHDHGGHVLVETAPGQGACLSVLLPPTAPQDPFAQTRAGTLGAAKLPTAKVLLAEDDVAVGNYLQEQLTNWGLDVTLVRDPAQAVHLLADAEREVRLLMTDLTMPGMTGLQLAEQSRILRPSTPVLLVTGNAAEVGEDEIRASGVSRVLKKPLDAATLKRTLAALLG</sequence>
<dbReference type="Gene3D" id="1.10.287.130">
    <property type="match status" value="1"/>
</dbReference>
<feature type="domain" description="PAC" evidence="13">
    <location>
        <begin position="88"/>
        <end position="138"/>
    </location>
</feature>
<dbReference type="CDD" id="cd17546">
    <property type="entry name" value="REC_hyHK_CKI1_RcsC-like"/>
    <property type="match status" value="1"/>
</dbReference>
<dbReference type="InterPro" id="IPR013656">
    <property type="entry name" value="PAS_4"/>
</dbReference>
<dbReference type="PROSITE" id="PS50109">
    <property type="entry name" value="HIS_KIN"/>
    <property type="match status" value="1"/>
</dbReference>
<proteinExistence type="predicted"/>
<dbReference type="Pfam" id="PF08448">
    <property type="entry name" value="PAS_4"/>
    <property type="match status" value="1"/>
</dbReference>
<dbReference type="SUPFAM" id="SSF55785">
    <property type="entry name" value="PYP-like sensor domain (PAS domain)"/>
    <property type="match status" value="3"/>
</dbReference>
<evidence type="ECO:0000256" key="1">
    <source>
        <dbReference type="ARBA" id="ARBA00000085"/>
    </source>
</evidence>
<evidence type="ECO:0000259" key="12">
    <source>
        <dbReference type="PROSITE" id="PS50112"/>
    </source>
</evidence>
<dbReference type="InterPro" id="IPR005467">
    <property type="entry name" value="His_kinase_dom"/>
</dbReference>
<dbReference type="InterPro" id="IPR001789">
    <property type="entry name" value="Sig_transdc_resp-reg_receiver"/>
</dbReference>
<comment type="catalytic activity">
    <reaction evidence="1">
        <text>ATP + protein L-histidine = ADP + protein N-phospho-L-histidine.</text>
        <dbReference type="EC" id="2.7.13.3"/>
    </reaction>
</comment>
<evidence type="ECO:0000313" key="15">
    <source>
        <dbReference type="Proteomes" id="UP000596827"/>
    </source>
</evidence>
<dbReference type="Gene3D" id="3.30.565.10">
    <property type="entry name" value="Histidine kinase-like ATPase, C-terminal domain"/>
    <property type="match status" value="1"/>
</dbReference>
<evidence type="ECO:0000313" key="14">
    <source>
        <dbReference type="EMBL" id="MBC5765847.1"/>
    </source>
</evidence>
<dbReference type="Gene3D" id="3.30.450.20">
    <property type="entry name" value="PAS domain"/>
    <property type="match status" value="3"/>
</dbReference>
<organism evidence="14 15">
    <name type="scientific">Ramlibacter albus</name>
    <dbReference type="NCBI Taxonomy" id="2079448"/>
    <lineage>
        <taxon>Bacteria</taxon>
        <taxon>Pseudomonadati</taxon>
        <taxon>Pseudomonadota</taxon>
        <taxon>Betaproteobacteria</taxon>
        <taxon>Burkholderiales</taxon>
        <taxon>Comamonadaceae</taxon>
        <taxon>Ramlibacter</taxon>
    </lineage>
</organism>
<evidence type="ECO:0000259" key="11">
    <source>
        <dbReference type="PROSITE" id="PS50110"/>
    </source>
</evidence>
<evidence type="ECO:0000256" key="3">
    <source>
        <dbReference type="ARBA" id="ARBA00022553"/>
    </source>
</evidence>
<dbReference type="RefSeq" id="WP_187082317.1">
    <property type="nucleotide sequence ID" value="NZ_JACORU010000005.1"/>
</dbReference>
<dbReference type="EMBL" id="JACORU010000005">
    <property type="protein sequence ID" value="MBC5765847.1"/>
    <property type="molecule type" value="Genomic_DNA"/>
</dbReference>
<evidence type="ECO:0000259" key="13">
    <source>
        <dbReference type="PROSITE" id="PS50113"/>
    </source>
</evidence>
<dbReference type="Pfam" id="PF00989">
    <property type="entry name" value="PAS"/>
    <property type="match status" value="1"/>
</dbReference>
<dbReference type="SMART" id="SM00091">
    <property type="entry name" value="PAS"/>
    <property type="match status" value="3"/>
</dbReference>
<dbReference type="Pfam" id="PF00512">
    <property type="entry name" value="HisKA"/>
    <property type="match status" value="1"/>
</dbReference>
<dbReference type="Pfam" id="PF00072">
    <property type="entry name" value="Response_reg"/>
    <property type="match status" value="1"/>
</dbReference>
<dbReference type="PROSITE" id="PS50112">
    <property type="entry name" value="PAS"/>
    <property type="match status" value="3"/>
</dbReference>
<feature type="domain" description="PAS" evidence="12">
    <location>
        <begin position="139"/>
        <end position="209"/>
    </location>
</feature>
<protein>
    <recommendedName>
        <fullName evidence="2">histidine kinase</fullName>
        <ecNumber evidence="2">2.7.13.3</ecNumber>
    </recommendedName>
</protein>
<name>A0A923S667_9BURK</name>
<keyword evidence="3 9" id="KW-0597">Phosphoprotein</keyword>
<dbReference type="NCBIfam" id="TIGR00229">
    <property type="entry name" value="sensory_box"/>
    <property type="match status" value="3"/>
</dbReference>
<dbReference type="InterPro" id="IPR011006">
    <property type="entry name" value="CheY-like_superfamily"/>
</dbReference>
<dbReference type="Proteomes" id="UP000596827">
    <property type="component" value="Unassembled WGS sequence"/>
</dbReference>
<dbReference type="SUPFAM" id="SSF52172">
    <property type="entry name" value="CheY-like"/>
    <property type="match status" value="1"/>
</dbReference>
<feature type="domain" description="PAS" evidence="12">
    <location>
        <begin position="12"/>
        <end position="56"/>
    </location>
</feature>
<comment type="caution">
    <text evidence="14">The sequence shown here is derived from an EMBL/GenBank/DDBJ whole genome shotgun (WGS) entry which is preliminary data.</text>
</comment>
<feature type="domain" description="Histidine kinase" evidence="10">
    <location>
        <begin position="410"/>
        <end position="641"/>
    </location>
</feature>
<dbReference type="InterPro" id="IPR000700">
    <property type="entry name" value="PAS-assoc_C"/>
</dbReference>
<dbReference type="InterPro" id="IPR001610">
    <property type="entry name" value="PAC"/>
</dbReference>
<dbReference type="SMART" id="SM00387">
    <property type="entry name" value="HATPase_c"/>
    <property type="match status" value="1"/>
</dbReference>
<keyword evidence="5" id="KW-0547">Nucleotide-binding</keyword>
<dbReference type="InterPro" id="IPR013767">
    <property type="entry name" value="PAS_fold"/>
</dbReference>